<feature type="transmembrane region" description="Helical" evidence="2">
    <location>
        <begin position="77"/>
        <end position="94"/>
    </location>
</feature>
<keyword evidence="2" id="KW-0812">Transmembrane</keyword>
<protein>
    <submittedName>
        <fullName evidence="3">Uncharacterized protein</fullName>
    </submittedName>
</protein>
<evidence type="ECO:0000256" key="2">
    <source>
        <dbReference type="SAM" id="Phobius"/>
    </source>
</evidence>
<name>A0A9X3RJJ3_9CORY</name>
<keyword evidence="2" id="KW-0472">Membrane</keyword>
<feature type="region of interest" description="Disordered" evidence="1">
    <location>
        <begin position="1"/>
        <end position="20"/>
    </location>
</feature>
<evidence type="ECO:0000313" key="3">
    <source>
        <dbReference type="EMBL" id="MCZ9293092.1"/>
    </source>
</evidence>
<feature type="transmembrane region" description="Helical" evidence="2">
    <location>
        <begin position="100"/>
        <end position="120"/>
    </location>
</feature>
<evidence type="ECO:0000313" key="4">
    <source>
        <dbReference type="Proteomes" id="UP001146468"/>
    </source>
</evidence>
<keyword evidence="4" id="KW-1185">Reference proteome</keyword>
<sequence length="128" mass="13613">MPSTQDIPADAETDEQPNRSGWQKATPVIMVLAYVLVPLILIPAFGSDKALIPVLVFLFGNAAVAGFIDGWTFRDTFSLPILAGVGFWLAKVLYFNDGTFLYALGCAATAAIAMFAGQALSKEPQVSA</sequence>
<reference evidence="3" key="1">
    <citation type="submission" date="2022-02" db="EMBL/GenBank/DDBJ databases">
        <title>Corynebacterium sp. from urogenital microbiome.</title>
        <authorList>
            <person name="Cappelli E.A."/>
            <person name="Ribeiro T.G."/>
            <person name="Peixe L."/>
        </authorList>
    </citation>
    <scope>NUCLEOTIDE SEQUENCE</scope>
    <source>
        <strain evidence="3">C8Ua_172</strain>
    </source>
</reference>
<comment type="caution">
    <text evidence="3">The sequence shown here is derived from an EMBL/GenBank/DDBJ whole genome shotgun (WGS) entry which is preliminary data.</text>
</comment>
<dbReference type="RefSeq" id="WP_269964545.1">
    <property type="nucleotide sequence ID" value="NZ_JAKMUS010000001.1"/>
</dbReference>
<dbReference type="AlphaFoldDB" id="A0A9X3RJJ3"/>
<feature type="transmembrane region" description="Helical" evidence="2">
    <location>
        <begin position="51"/>
        <end position="70"/>
    </location>
</feature>
<dbReference type="Proteomes" id="UP001146468">
    <property type="component" value="Unassembled WGS sequence"/>
</dbReference>
<gene>
    <name evidence="3" type="ORF">L8U60_01145</name>
</gene>
<dbReference type="EMBL" id="JAKMUS010000001">
    <property type="protein sequence ID" value="MCZ9293092.1"/>
    <property type="molecule type" value="Genomic_DNA"/>
</dbReference>
<keyword evidence="2" id="KW-1133">Transmembrane helix</keyword>
<feature type="transmembrane region" description="Helical" evidence="2">
    <location>
        <begin position="25"/>
        <end position="45"/>
    </location>
</feature>
<evidence type="ECO:0000256" key="1">
    <source>
        <dbReference type="SAM" id="MobiDB-lite"/>
    </source>
</evidence>
<proteinExistence type="predicted"/>
<accession>A0A9X3RJJ3</accession>
<organism evidence="3 4">
    <name type="scientific">Corynebacterium meitnerae</name>
    <dbReference type="NCBI Taxonomy" id="2913498"/>
    <lineage>
        <taxon>Bacteria</taxon>
        <taxon>Bacillati</taxon>
        <taxon>Actinomycetota</taxon>
        <taxon>Actinomycetes</taxon>
        <taxon>Mycobacteriales</taxon>
        <taxon>Corynebacteriaceae</taxon>
        <taxon>Corynebacterium</taxon>
    </lineage>
</organism>